<dbReference type="Proteomes" id="UP000838412">
    <property type="component" value="Chromosome 2"/>
</dbReference>
<dbReference type="EMBL" id="OV696687">
    <property type="protein sequence ID" value="CAH1254069.1"/>
    <property type="molecule type" value="Genomic_DNA"/>
</dbReference>
<dbReference type="AlphaFoldDB" id="A0A8J9ZG82"/>
<evidence type="ECO:0000313" key="2">
    <source>
        <dbReference type="EMBL" id="CAH1254069.1"/>
    </source>
</evidence>
<name>A0A8J9ZG82_BRALA</name>
<protein>
    <submittedName>
        <fullName evidence="2">Hypp1303 protein</fullName>
    </submittedName>
</protein>
<feature type="region of interest" description="Disordered" evidence="1">
    <location>
        <begin position="26"/>
        <end position="54"/>
    </location>
</feature>
<gene>
    <name evidence="2" type="primary">Hypp1303</name>
    <name evidence="2" type="ORF">BLAG_LOCUS13615</name>
</gene>
<evidence type="ECO:0000313" key="3">
    <source>
        <dbReference type="Proteomes" id="UP000838412"/>
    </source>
</evidence>
<accession>A0A8J9ZG82</accession>
<feature type="compositionally biased region" description="Polar residues" evidence="1">
    <location>
        <begin position="40"/>
        <end position="54"/>
    </location>
</feature>
<evidence type="ECO:0000256" key="1">
    <source>
        <dbReference type="SAM" id="MobiDB-lite"/>
    </source>
</evidence>
<organism evidence="2 3">
    <name type="scientific">Branchiostoma lanceolatum</name>
    <name type="common">Common lancelet</name>
    <name type="synonym">Amphioxus lanceolatum</name>
    <dbReference type="NCBI Taxonomy" id="7740"/>
    <lineage>
        <taxon>Eukaryota</taxon>
        <taxon>Metazoa</taxon>
        <taxon>Chordata</taxon>
        <taxon>Cephalochordata</taxon>
        <taxon>Leptocardii</taxon>
        <taxon>Amphioxiformes</taxon>
        <taxon>Branchiostomatidae</taxon>
        <taxon>Branchiostoma</taxon>
    </lineage>
</organism>
<proteinExistence type="predicted"/>
<reference evidence="2" key="1">
    <citation type="submission" date="2022-01" db="EMBL/GenBank/DDBJ databases">
        <authorList>
            <person name="Braso-Vives M."/>
        </authorList>
    </citation>
    <scope>NUCLEOTIDE SEQUENCE</scope>
</reference>
<sequence>MSDVSAHGQFGPSQIRTFRPQVQDISASGPRRFGLRSKTFRPQGQDGSARASNRASYGDFVRISML</sequence>
<keyword evidence="3" id="KW-1185">Reference proteome</keyword>